<evidence type="ECO:0000313" key="2">
    <source>
        <dbReference type="Proteomes" id="UP001519342"/>
    </source>
</evidence>
<evidence type="ECO:0000313" key="1">
    <source>
        <dbReference type="EMBL" id="MBP1924380.1"/>
    </source>
</evidence>
<evidence type="ECO:0008006" key="3">
    <source>
        <dbReference type="Google" id="ProtNLM"/>
    </source>
</evidence>
<reference evidence="1 2" key="1">
    <citation type="submission" date="2021-03" db="EMBL/GenBank/DDBJ databases">
        <title>Genomic Encyclopedia of Type Strains, Phase IV (KMG-IV): sequencing the most valuable type-strain genomes for metagenomic binning, comparative biology and taxonomic classification.</title>
        <authorList>
            <person name="Goeker M."/>
        </authorList>
    </citation>
    <scope>NUCLEOTIDE SEQUENCE [LARGE SCALE GENOMIC DNA]</scope>
    <source>
        <strain evidence="1 2">DSM 24004</strain>
    </source>
</reference>
<dbReference type="Pfam" id="PF11148">
    <property type="entry name" value="DUF2922"/>
    <property type="match status" value="1"/>
</dbReference>
<proteinExistence type="predicted"/>
<dbReference type="RefSeq" id="WP_245210258.1">
    <property type="nucleotide sequence ID" value="NZ_JAGGKS010000001.1"/>
</dbReference>
<dbReference type="InterPro" id="IPR021321">
    <property type="entry name" value="DUF2922"/>
</dbReference>
<dbReference type="Proteomes" id="UP001519342">
    <property type="component" value="Unassembled WGS sequence"/>
</dbReference>
<accession>A0ABS4G9L2</accession>
<sequence length="70" mass="7369">MAKKLSMSFATSLGGKTSLTLDEPIDGLTETAVRGVMETIISSNVFDSSKGDLTEVKAAKVVTTMTETLI</sequence>
<name>A0ABS4G9L2_9FIRM</name>
<gene>
    <name evidence="1" type="ORF">J2Z76_000233</name>
</gene>
<organism evidence="1 2">
    <name type="scientific">Sedimentibacter acidaminivorans</name>
    <dbReference type="NCBI Taxonomy" id="913099"/>
    <lineage>
        <taxon>Bacteria</taxon>
        <taxon>Bacillati</taxon>
        <taxon>Bacillota</taxon>
        <taxon>Tissierellia</taxon>
        <taxon>Sedimentibacter</taxon>
    </lineage>
</organism>
<protein>
    <recommendedName>
        <fullName evidence="3">DUF2922 domain-containing protein</fullName>
    </recommendedName>
</protein>
<comment type="caution">
    <text evidence="1">The sequence shown here is derived from an EMBL/GenBank/DDBJ whole genome shotgun (WGS) entry which is preliminary data.</text>
</comment>
<keyword evidence="2" id="KW-1185">Reference proteome</keyword>
<dbReference type="EMBL" id="JAGGKS010000001">
    <property type="protein sequence ID" value="MBP1924380.1"/>
    <property type="molecule type" value="Genomic_DNA"/>
</dbReference>